<protein>
    <submittedName>
        <fullName evidence="1">Uncharacterized protein</fullName>
    </submittedName>
</protein>
<gene>
    <name evidence="1" type="ORF">MICCA_2420005</name>
</gene>
<sequence>MAVELAANTIGQLIDEFVNHLSLLPLTEVLKRVTMPESYC</sequence>
<dbReference type="EMBL" id="CAIH01000160">
    <property type="protein sequence ID" value="CCH92621.1"/>
    <property type="molecule type" value="Genomic_DNA"/>
</dbReference>
<dbReference type="AlphaFoldDB" id="A0A822L7Z4"/>
<proteinExistence type="predicted"/>
<dbReference type="Proteomes" id="UP000005806">
    <property type="component" value="Unassembled WGS sequence"/>
</dbReference>
<reference evidence="1 2" key="1">
    <citation type="submission" date="2012-04" db="EMBL/GenBank/DDBJ databases">
        <authorList>
            <person name="Genoscope - CEA"/>
        </authorList>
    </citation>
    <scope>NUCLEOTIDE SEQUENCE [LARGE SCALE GENOMIC DNA]</scope>
    <source>
        <strain evidence="1 2">9432</strain>
    </source>
</reference>
<comment type="caution">
    <text evidence="1">The sequence shown here is derived from an EMBL/GenBank/DDBJ whole genome shotgun (WGS) entry which is preliminary data.</text>
</comment>
<name>A0A822L7Z4_MICAE</name>
<evidence type="ECO:0000313" key="1">
    <source>
        <dbReference type="EMBL" id="CCH92621.1"/>
    </source>
</evidence>
<evidence type="ECO:0000313" key="2">
    <source>
        <dbReference type="Proteomes" id="UP000005806"/>
    </source>
</evidence>
<accession>A0A822L7Z4</accession>
<organism evidence="1 2">
    <name type="scientific">Microcystis aeruginosa PCC 9432</name>
    <dbReference type="NCBI Taxonomy" id="1160280"/>
    <lineage>
        <taxon>Bacteria</taxon>
        <taxon>Bacillati</taxon>
        <taxon>Cyanobacteriota</taxon>
        <taxon>Cyanophyceae</taxon>
        <taxon>Oscillatoriophycideae</taxon>
        <taxon>Chroococcales</taxon>
        <taxon>Microcystaceae</taxon>
        <taxon>Microcystis</taxon>
    </lineage>
</organism>